<gene>
    <name evidence="2" type="ordered locus">Nham_3345</name>
</gene>
<dbReference type="Proteomes" id="UP000001953">
    <property type="component" value="Chromosome"/>
</dbReference>
<accession>Q1QI71</accession>
<evidence type="ECO:0000313" key="3">
    <source>
        <dbReference type="Proteomes" id="UP000001953"/>
    </source>
</evidence>
<dbReference type="STRING" id="323097.Nham_3345"/>
<reference evidence="2 3" key="1">
    <citation type="submission" date="2006-03" db="EMBL/GenBank/DDBJ databases">
        <title>Complete sequence of chromosome of Nitrobacter hamburgensis X14.</title>
        <authorList>
            <consortium name="US DOE Joint Genome Institute"/>
            <person name="Copeland A."/>
            <person name="Lucas S."/>
            <person name="Lapidus A."/>
            <person name="Barry K."/>
            <person name="Detter J.C."/>
            <person name="Glavina del Rio T."/>
            <person name="Hammon N."/>
            <person name="Israni S."/>
            <person name="Dalin E."/>
            <person name="Tice H."/>
            <person name="Pitluck S."/>
            <person name="Chain P."/>
            <person name="Malfatti S."/>
            <person name="Shin M."/>
            <person name="Vergez L."/>
            <person name="Schmutz J."/>
            <person name="Larimer F."/>
            <person name="Land M."/>
            <person name="Hauser L."/>
            <person name="Kyrpides N."/>
            <person name="Ivanova N."/>
            <person name="Ward B."/>
            <person name="Arp D."/>
            <person name="Klotz M."/>
            <person name="Stein L."/>
            <person name="O'Mullan G."/>
            <person name="Starkenburg S."/>
            <person name="Sayavedra L."/>
            <person name="Poret-Peterson A.T."/>
            <person name="Gentry M.E."/>
            <person name="Bruce D."/>
            <person name="Richardson P."/>
        </authorList>
    </citation>
    <scope>NUCLEOTIDE SEQUENCE [LARGE SCALE GENOMIC DNA]</scope>
    <source>
        <strain evidence="3">DSM 10229 / NCIMB 13809 / X14</strain>
    </source>
</reference>
<feature type="compositionally biased region" description="Acidic residues" evidence="1">
    <location>
        <begin position="85"/>
        <end position="96"/>
    </location>
</feature>
<feature type="region of interest" description="Disordered" evidence="1">
    <location>
        <begin position="80"/>
        <end position="103"/>
    </location>
</feature>
<protein>
    <submittedName>
        <fullName evidence="2">Uncharacterized protein</fullName>
    </submittedName>
</protein>
<evidence type="ECO:0000256" key="1">
    <source>
        <dbReference type="SAM" id="MobiDB-lite"/>
    </source>
</evidence>
<sequence>MHEGGARMNNIVLFPRRQIVIQVTRAWVHPPGEPLNRERSLVVVLAEPDGGEICVWSGHDWREAIEAAEVWRQDYSGSRVVVSCDPDDDDDPDDPGDGERMAA</sequence>
<dbReference type="AlphaFoldDB" id="Q1QI71"/>
<proteinExistence type="predicted"/>
<dbReference type="EMBL" id="CP000319">
    <property type="protein sequence ID" value="ABE64076.1"/>
    <property type="molecule type" value="Genomic_DNA"/>
</dbReference>
<keyword evidence="3" id="KW-1185">Reference proteome</keyword>
<evidence type="ECO:0000313" key="2">
    <source>
        <dbReference type="EMBL" id="ABE64076.1"/>
    </source>
</evidence>
<dbReference type="KEGG" id="nha:Nham_3345"/>
<organism evidence="2 3">
    <name type="scientific">Nitrobacter hamburgensis (strain DSM 10229 / NCIMB 13809 / X14)</name>
    <dbReference type="NCBI Taxonomy" id="323097"/>
    <lineage>
        <taxon>Bacteria</taxon>
        <taxon>Pseudomonadati</taxon>
        <taxon>Pseudomonadota</taxon>
        <taxon>Alphaproteobacteria</taxon>
        <taxon>Hyphomicrobiales</taxon>
        <taxon>Nitrobacteraceae</taxon>
        <taxon>Nitrobacter</taxon>
    </lineage>
</organism>
<dbReference type="HOGENOM" id="CLU_2369978_0_0_5"/>
<name>Q1QI71_NITHX</name>